<feature type="region of interest" description="Disordered" evidence="1">
    <location>
        <begin position="541"/>
        <end position="564"/>
    </location>
</feature>
<accession>A0A835YMN3</accession>
<dbReference type="PROSITE" id="PS50011">
    <property type="entry name" value="PROTEIN_KINASE_DOM"/>
    <property type="match status" value="1"/>
</dbReference>
<dbReference type="Proteomes" id="UP000612055">
    <property type="component" value="Unassembled WGS sequence"/>
</dbReference>
<evidence type="ECO:0000313" key="3">
    <source>
        <dbReference type="EMBL" id="KAG2501290.1"/>
    </source>
</evidence>
<gene>
    <name evidence="3" type="ORF">HYH03_001090</name>
</gene>
<feature type="compositionally biased region" description="Low complexity" evidence="1">
    <location>
        <begin position="194"/>
        <end position="218"/>
    </location>
</feature>
<evidence type="ECO:0000256" key="1">
    <source>
        <dbReference type="SAM" id="MobiDB-lite"/>
    </source>
</evidence>
<name>A0A835YMN3_9CHLO</name>
<dbReference type="PANTHER" id="PTHR44329:SF214">
    <property type="entry name" value="PROTEIN KINASE DOMAIN-CONTAINING PROTEIN"/>
    <property type="match status" value="1"/>
</dbReference>
<dbReference type="InterPro" id="IPR051681">
    <property type="entry name" value="Ser/Thr_Kinases-Pseudokinases"/>
</dbReference>
<dbReference type="EMBL" id="JAEHOE010000002">
    <property type="protein sequence ID" value="KAG2501290.1"/>
    <property type="molecule type" value="Genomic_DNA"/>
</dbReference>
<dbReference type="AlphaFoldDB" id="A0A835YMN3"/>
<reference evidence="3" key="1">
    <citation type="journal article" date="2020" name="bioRxiv">
        <title>Comparative genomics of Chlamydomonas.</title>
        <authorList>
            <person name="Craig R.J."/>
            <person name="Hasan A.R."/>
            <person name="Ness R.W."/>
            <person name="Keightley P.D."/>
        </authorList>
    </citation>
    <scope>NUCLEOTIDE SEQUENCE</scope>
    <source>
        <strain evidence="3">CCAP 11/70</strain>
    </source>
</reference>
<protein>
    <recommendedName>
        <fullName evidence="2">Protein kinase domain-containing protein</fullName>
    </recommendedName>
</protein>
<dbReference type="SMART" id="SM00220">
    <property type="entry name" value="S_TKc"/>
    <property type="match status" value="1"/>
</dbReference>
<feature type="compositionally biased region" description="Low complexity" evidence="1">
    <location>
        <begin position="541"/>
        <end position="552"/>
    </location>
</feature>
<feature type="region of interest" description="Disordered" evidence="1">
    <location>
        <begin position="585"/>
        <end position="623"/>
    </location>
</feature>
<organism evidence="3 4">
    <name type="scientific">Edaphochlamys debaryana</name>
    <dbReference type="NCBI Taxonomy" id="47281"/>
    <lineage>
        <taxon>Eukaryota</taxon>
        <taxon>Viridiplantae</taxon>
        <taxon>Chlorophyta</taxon>
        <taxon>core chlorophytes</taxon>
        <taxon>Chlorophyceae</taxon>
        <taxon>CS clade</taxon>
        <taxon>Chlamydomonadales</taxon>
        <taxon>Chlamydomonadales incertae sedis</taxon>
        <taxon>Edaphochlamys</taxon>
    </lineage>
</organism>
<dbReference type="InterPro" id="IPR011009">
    <property type="entry name" value="Kinase-like_dom_sf"/>
</dbReference>
<evidence type="ECO:0000259" key="2">
    <source>
        <dbReference type="PROSITE" id="PS50011"/>
    </source>
</evidence>
<feature type="region of interest" description="Disordered" evidence="1">
    <location>
        <begin position="1"/>
        <end position="37"/>
    </location>
</feature>
<keyword evidence="4" id="KW-1185">Reference proteome</keyword>
<feature type="domain" description="Protein kinase" evidence="2">
    <location>
        <begin position="276"/>
        <end position="792"/>
    </location>
</feature>
<dbReference type="OrthoDB" id="774951at2759"/>
<dbReference type="GO" id="GO:0005524">
    <property type="term" value="F:ATP binding"/>
    <property type="evidence" value="ECO:0007669"/>
    <property type="project" value="InterPro"/>
</dbReference>
<dbReference type="InterPro" id="IPR000719">
    <property type="entry name" value="Prot_kinase_dom"/>
</dbReference>
<evidence type="ECO:0000313" key="4">
    <source>
        <dbReference type="Proteomes" id="UP000612055"/>
    </source>
</evidence>
<feature type="region of interest" description="Disordered" evidence="1">
    <location>
        <begin position="379"/>
        <end position="399"/>
    </location>
</feature>
<dbReference type="Pfam" id="PF07714">
    <property type="entry name" value="PK_Tyr_Ser-Thr"/>
    <property type="match status" value="1"/>
</dbReference>
<feature type="compositionally biased region" description="Gly residues" evidence="1">
    <location>
        <begin position="600"/>
        <end position="609"/>
    </location>
</feature>
<comment type="caution">
    <text evidence="3">The sequence shown here is derived from an EMBL/GenBank/DDBJ whole genome shotgun (WGS) entry which is preliminary data.</text>
</comment>
<dbReference type="PANTHER" id="PTHR44329">
    <property type="entry name" value="SERINE/THREONINE-PROTEIN KINASE TNNI3K-RELATED"/>
    <property type="match status" value="1"/>
</dbReference>
<dbReference type="SUPFAM" id="SSF56112">
    <property type="entry name" value="Protein kinase-like (PK-like)"/>
    <property type="match status" value="1"/>
</dbReference>
<dbReference type="GO" id="GO:0004674">
    <property type="term" value="F:protein serine/threonine kinase activity"/>
    <property type="evidence" value="ECO:0007669"/>
    <property type="project" value="TreeGrafter"/>
</dbReference>
<sequence>MSIADAPVITSEASGLPSGPPPVESGPQDLPANHGASASAAVLSSNRCYELTTRDLTLDLVSEHHAAGLGALAGDRSATTRFGAATLQSAPGTAAAAFPQPVLGLSHVRECVEQLQVLQIRPGAALLIGRDPGSERPVVARFERGLPVQLLSQQLLRALEAGVATSARHPNVVALEGVHVVGLPARVLDAPPGAACLSSSSSSSSASGRSGPRGLASRTGGAEGGHPVVAGPLPPPEPQDAYTGPFWTSTAVHAATSPLQTISAGPAAVPAVPGMSASLVLPGRGSSARGSDRDVLTLALQQAEAVRGGSSCQLAIGSSSLLTGATGLTAGASGNGVRRAMLGPQVRLRDVVAHLRDIGMAGVTGTASAMGGTVGSSGGNVHAKGARAPAGSGGAAAGGGGDGGGGDGGVTGTGAEVAYVTLTLSELVEGGRLQEEARRGTFRCIVDGPLIPPRGAPRYIGAFTPAAVFADRGLATRTKRFIVTALELARGLQHIHGLEQGLVHGDLESRNVLLHRRVTLDSAAGRGFVVKLSGYGRVAQQPQASAQDSSSQLTPLPAGLGSTSQRAWHPLSHAFAPVPQARVKRNSGRRNTASAVAGVGPSGSTGLGSSGRPVGSSALGSSHCGARPGTGACTGAGAGSSALGSSGRTIGSIATGMLSSGLPVPFAGNSGSNVLPGRPATAVGRMTNPHVGLWREAHSVAPERLRNDSPPTPASDVYSLGVLLYEMAFGEPPWANMTPASVAVGLATGDLRLVCPLPLALSGLADVIEACTHPSPEARPSVDELVERLVELRQEVSGAQAQFANGSGAHDSDHMLCSFLD</sequence>
<dbReference type="Gene3D" id="1.10.510.10">
    <property type="entry name" value="Transferase(Phosphotransferase) domain 1"/>
    <property type="match status" value="2"/>
</dbReference>
<dbReference type="InterPro" id="IPR001245">
    <property type="entry name" value="Ser-Thr/Tyr_kinase_cat_dom"/>
</dbReference>
<proteinExistence type="predicted"/>
<feature type="region of interest" description="Disordered" evidence="1">
    <location>
        <begin position="194"/>
        <end position="245"/>
    </location>
</feature>